<dbReference type="AlphaFoldDB" id="A0A839Z1I6"/>
<keyword evidence="1" id="KW-0472">Membrane</keyword>
<feature type="transmembrane region" description="Helical" evidence="1">
    <location>
        <begin position="53"/>
        <end position="73"/>
    </location>
</feature>
<gene>
    <name evidence="2" type="ORF">FHS50_001451</name>
</gene>
<reference evidence="2 3" key="1">
    <citation type="submission" date="2020-08" db="EMBL/GenBank/DDBJ databases">
        <title>Genomic Encyclopedia of Type Strains, Phase IV (KMG-IV): sequencing the most valuable type-strain genomes for metagenomic binning, comparative biology and taxonomic classification.</title>
        <authorList>
            <person name="Goeker M."/>
        </authorList>
    </citation>
    <scope>NUCLEOTIDE SEQUENCE [LARGE SCALE GENOMIC DNA]</scope>
    <source>
        <strain evidence="2 3">DSM 24194</strain>
    </source>
</reference>
<name>A0A839Z1I6_9SPHN</name>
<proteinExistence type="predicted"/>
<protein>
    <submittedName>
        <fullName evidence="2">O-antigen/teichoic acid export membrane protein</fullName>
    </submittedName>
</protein>
<evidence type="ECO:0000256" key="1">
    <source>
        <dbReference type="SAM" id="Phobius"/>
    </source>
</evidence>
<evidence type="ECO:0000313" key="3">
    <source>
        <dbReference type="Proteomes" id="UP000578569"/>
    </source>
</evidence>
<feature type="transmembrane region" description="Helical" evidence="1">
    <location>
        <begin position="114"/>
        <end position="130"/>
    </location>
</feature>
<dbReference type="RefSeq" id="WP_183933689.1">
    <property type="nucleotide sequence ID" value="NZ_JACICF010000001.1"/>
</dbReference>
<feature type="transmembrane region" description="Helical" evidence="1">
    <location>
        <begin position="27"/>
        <end position="46"/>
    </location>
</feature>
<keyword evidence="1" id="KW-1133">Transmembrane helix</keyword>
<evidence type="ECO:0000313" key="2">
    <source>
        <dbReference type="EMBL" id="MBB3764428.1"/>
    </source>
</evidence>
<dbReference type="EMBL" id="JACICF010000001">
    <property type="protein sequence ID" value="MBB3764428.1"/>
    <property type="molecule type" value="Genomic_DNA"/>
</dbReference>
<keyword evidence="3" id="KW-1185">Reference proteome</keyword>
<keyword evidence="1" id="KW-0812">Transmembrane</keyword>
<dbReference type="Proteomes" id="UP000578569">
    <property type="component" value="Unassembled WGS sequence"/>
</dbReference>
<organism evidence="2 3">
    <name type="scientific">Sphingomicrobium lutaoense</name>
    <dbReference type="NCBI Taxonomy" id="515949"/>
    <lineage>
        <taxon>Bacteria</taxon>
        <taxon>Pseudomonadati</taxon>
        <taxon>Pseudomonadota</taxon>
        <taxon>Alphaproteobacteria</taxon>
        <taxon>Sphingomonadales</taxon>
        <taxon>Sphingomonadaceae</taxon>
        <taxon>Sphingomicrobium</taxon>
    </lineage>
</organism>
<sequence>MAPALFWTLLIIVALYAMVRGNGEQKLAATACVLAAILTVALVSPLSERYGRVEVGVALVDMALLAVFVGIALRSQRFWPLWIAGLHLTASLSHLMKASRLDLLPQAYAAAEKFWSYPILLIIAVAVWRFRKRIGESLESDLSTV</sequence>
<comment type="caution">
    <text evidence="2">The sequence shown here is derived from an EMBL/GenBank/DDBJ whole genome shotgun (WGS) entry which is preliminary data.</text>
</comment>
<accession>A0A839Z1I6</accession>